<sequence>MPQTSKVPNHSSHGLSSQQDAVKDTQSLFADHMPTSMTDDILSEMGSVRNYREGLQTNAPLDQTHLAHDFSHIYTPAPALASSRYNRQMLIPSISLLGQQRISAARILIVGLGGLGSPASLYLAGAGVGKLGLLDDDDVELSNLHRQIVHREDSVKQGLPKVQSAKRACEELNGECKVVGHEMRLAVGGSDGAKVMEVFDGYDIVLDCTDNPATRYLISDLCVLLSKTLVSGAAQRLEGQVLLLNYAVPPAAASMDHTARAERGPCYRCVFPTPPSPDMVLSCGEIGILGPVVGTIGTLMASETLRLIVRGLEETRKPTMLLYNAWPADPRSMFRTIGLRGARKDCLACGKEDVLKEKGLKRITKDELVEGRVDYVAFCGVSEDVRILKSGERMSAQEFLHLTAREAGTENHQRVKRPVIVDTREPHEVEMGPKIGGSINIPLTKILRQGRSIEEMEALLLDGKHDSMLFVCQRGNDSQIAARKMLEARRQRYETKAESGADGVGTMNGEDSRIAFIGDIAGGFAAIEKVIRTSSVRPP</sequence>
<evidence type="ECO:0000313" key="2">
    <source>
        <dbReference type="Proteomes" id="UP001172386"/>
    </source>
</evidence>
<evidence type="ECO:0000313" key="1">
    <source>
        <dbReference type="EMBL" id="KAJ9653925.1"/>
    </source>
</evidence>
<dbReference type="Proteomes" id="UP001172386">
    <property type="component" value="Unassembled WGS sequence"/>
</dbReference>
<dbReference type="EMBL" id="JAPDRQ010000137">
    <property type="protein sequence ID" value="KAJ9653925.1"/>
    <property type="molecule type" value="Genomic_DNA"/>
</dbReference>
<keyword evidence="1" id="KW-0560">Oxidoreductase</keyword>
<protein>
    <submittedName>
        <fullName evidence="1">Glycerol-3-phosphate dehydrogenase</fullName>
        <ecNumber evidence="1">1.1.1.8</ecNumber>
    </submittedName>
</protein>
<name>A0ACC3A1I0_9EURO</name>
<dbReference type="EC" id="1.1.1.8" evidence="1"/>
<reference evidence="1" key="1">
    <citation type="submission" date="2022-10" db="EMBL/GenBank/DDBJ databases">
        <title>Culturing micro-colonial fungi from biological soil crusts in the Mojave desert and describing Neophaeococcomyces mojavensis, and introducing the new genera and species Taxawa tesnikishii.</title>
        <authorList>
            <person name="Kurbessoian T."/>
            <person name="Stajich J.E."/>
        </authorList>
    </citation>
    <scope>NUCLEOTIDE SEQUENCE</scope>
    <source>
        <strain evidence="1">JES_112</strain>
    </source>
</reference>
<accession>A0ACC3A1I0</accession>
<comment type="caution">
    <text evidence="1">The sequence shown here is derived from an EMBL/GenBank/DDBJ whole genome shotgun (WGS) entry which is preliminary data.</text>
</comment>
<proteinExistence type="predicted"/>
<keyword evidence="2" id="KW-1185">Reference proteome</keyword>
<gene>
    <name evidence="1" type="primary">GPD1_2</name>
    <name evidence="1" type="ORF">H2198_006976</name>
</gene>
<organism evidence="1 2">
    <name type="scientific">Neophaeococcomyces mojaviensis</name>
    <dbReference type="NCBI Taxonomy" id="3383035"/>
    <lineage>
        <taxon>Eukaryota</taxon>
        <taxon>Fungi</taxon>
        <taxon>Dikarya</taxon>
        <taxon>Ascomycota</taxon>
        <taxon>Pezizomycotina</taxon>
        <taxon>Eurotiomycetes</taxon>
        <taxon>Chaetothyriomycetidae</taxon>
        <taxon>Chaetothyriales</taxon>
        <taxon>Chaetothyriales incertae sedis</taxon>
        <taxon>Neophaeococcomyces</taxon>
    </lineage>
</organism>